<name>A0A561SMS7_9PSEU</name>
<gene>
    <name evidence="1" type="ORF">FHX44_112059</name>
</gene>
<dbReference type="RefSeq" id="WP_147255254.1">
    <property type="nucleotide sequence ID" value="NZ_VIWU01000001.1"/>
</dbReference>
<comment type="caution">
    <text evidence="1">The sequence shown here is derived from an EMBL/GenBank/DDBJ whole genome shotgun (WGS) entry which is preliminary data.</text>
</comment>
<dbReference type="EMBL" id="VIWU01000001">
    <property type="protein sequence ID" value="TWF76171.1"/>
    <property type="molecule type" value="Genomic_DNA"/>
</dbReference>
<evidence type="ECO:0000313" key="2">
    <source>
        <dbReference type="Proteomes" id="UP000321261"/>
    </source>
</evidence>
<protein>
    <submittedName>
        <fullName evidence="1">Uncharacterized protein</fullName>
    </submittedName>
</protein>
<organism evidence="1 2">
    <name type="scientific">Pseudonocardia hierapolitana</name>
    <dbReference type="NCBI Taxonomy" id="1128676"/>
    <lineage>
        <taxon>Bacteria</taxon>
        <taxon>Bacillati</taxon>
        <taxon>Actinomycetota</taxon>
        <taxon>Actinomycetes</taxon>
        <taxon>Pseudonocardiales</taxon>
        <taxon>Pseudonocardiaceae</taxon>
        <taxon>Pseudonocardia</taxon>
    </lineage>
</organism>
<sequence length="65" mass="6712">MTNIVRGRRRSSIVGLALLLGSLAAVVGSAHVIDAAPRPITSVSAADTDPGDPVGLCRITRACWE</sequence>
<evidence type="ECO:0000313" key="1">
    <source>
        <dbReference type="EMBL" id="TWF76171.1"/>
    </source>
</evidence>
<keyword evidence="2" id="KW-1185">Reference proteome</keyword>
<dbReference type="AlphaFoldDB" id="A0A561SMS7"/>
<dbReference type="Proteomes" id="UP000321261">
    <property type="component" value="Unassembled WGS sequence"/>
</dbReference>
<reference evidence="1 2" key="1">
    <citation type="submission" date="2019-06" db="EMBL/GenBank/DDBJ databases">
        <title>Sequencing the genomes of 1000 actinobacteria strains.</title>
        <authorList>
            <person name="Klenk H.-P."/>
        </authorList>
    </citation>
    <scope>NUCLEOTIDE SEQUENCE [LARGE SCALE GENOMIC DNA]</scope>
    <source>
        <strain evidence="1 2">DSM 45671</strain>
    </source>
</reference>
<accession>A0A561SMS7</accession>
<proteinExistence type="predicted"/>